<proteinExistence type="inferred from homology"/>
<dbReference type="GO" id="GO:0022857">
    <property type="term" value="F:transmembrane transporter activity"/>
    <property type="evidence" value="ECO:0007669"/>
    <property type="project" value="InterPro"/>
</dbReference>
<dbReference type="Pfam" id="PF06027">
    <property type="entry name" value="SLC35F"/>
    <property type="match status" value="1"/>
</dbReference>
<comment type="caution">
    <text evidence="7">The sequence shown here is derived from an EMBL/GenBank/DDBJ whole genome shotgun (WGS) entry which is preliminary data.</text>
</comment>
<dbReference type="Proteomes" id="UP000245207">
    <property type="component" value="Unassembled WGS sequence"/>
</dbReference>
<dbReference type="STRING" id="35608.A0A2U1Q946"/>
<keyword evidence="4" id="KW-0812">Transmembrane</keyword>
<evidence type="ECO:0000256" key="6">
    <source>
        <dbReference type="ARBA" id="ARBA00023136"/>
    </source>
</evidence>
<gene>
    <name evidence="7" type="ORF">CTI12_AA060490</name>
</gene>
<evidence type="ECO:0000313" key="8">
    <source>
        <dbReference type="Proteomes" id="UP000245207"/>
    </source>
</evidence>
<evidence type="ECO:0000313" key="7">
    <source>
        <dbReference type="EMBL" id="PWA94527.1"/>
    </source>
</evidence>
<keyword evidence="3" id="KW-0813">Transport</keyword>
<protein>
    <submittedName>
        <fullName evidence="7">Uncharacterized protein</fullName>
    </submittedName>
</protein>
<comment type="similarity">
    <text evidence="2">Belongs to the SLC35F solute transporter family.</text>
</comment>
<evidence type="ECO:0000256" key="2">
    <source>
        <dbReference type="ARBA" id="ARBA00007863"/>
    </source>
</evidence>
<keyword evidence="5" id="KW-1133">Transmembrane helix</keyword>
<sequence>MVKLKEIMANKTVIGLVLGQILSLLITSTGFSSSELARRGLRLATTEKAATDKSLLIQRAEGEAESKYLTDLCFACH</sequence>
<dbReference type="InterPro" id="IPR009262">
    <property type="entry name" value="SLC35_F1/F2/F6"/>
</dbReference>
<evidence type="ECO:0000256" key="3">
    <source>
        <dbReference type="ARBA" id="ARBA00022448"/>
    </source>
</evidence>
<keyword evidence="6" id="KW-0472">Membrane</keyword>
<dbReference type="AlphaFoldDB" id="A0A2U1Q946"/>
<name>A0A2U1Q946_ARTAN</name>
<comment type="subcellular location">
    <subcellularLocation>
        <location evidence="1">Membrane</location>
        <topology evidence="1">Multi-pass membrane protein</topology>
    </subcellularLocation>
</comment>
<keyword evidence="8" id="KW-1185">Reference proteome</keyword>
<dbReference type="EMBL" id="PKPP01000308">
    <property type="protein sequence ID" value="PWA94527.1"/>
    <property type="molecule type" value="Genomic_DNA"/>
</dbReference>
<evidence type="ECO:0000256" key="5">
    <source>
        <dbReference type="ARBA" id="ARBA00022989"/>
    </source>
</evidence>
<evidence type="ECO:0000256" key="1">
    <source>
        <dbReference type="ARBA" id="ARBA00004141"/>
    </source>
</evidence>
<accession>A0A2U1Q946</accession>
<reference evidence="7 8" key="1">
    <citation type="journal article" date="2018" name="Mol. Plant">
        <title>The genome of Artemisia annua provides insight into the evolution of Asteraceae family and artemisinin biosynthesis.</title>
        <authorList>
            <person name="Shen Q."/>
            <person name="Zhang L."/>
            <person name="Liao Z."/>
            <person name="Wang S."/>
            <person name="Yan T."/>
            <person name="Shi P."/>
            <person name="Liu M."/>
            <person name="Fu X."/>
            <person name="Pan Q."/>
            <person name="Wang Y."/>
            <person name="Lv Z."/>
            <person name="Lu X."/>
            <person name="Zhang F."/>
            <person name="Jiang W."/>
            <person name="Ma Y."/>
            <person name="Chen M."/>
            <person name="Hao X."/>
            <person name="Li L."/>
            <person name="Tang Y."/>
            <person name="Lv G."/>
            <person name="Zhou Y."/>
            <person name="Sun X."/>
            <person name="Brodelius P.E."/>
            <person name="Rose J.K.C."/>
            <person name="Tang K."/>
        </authorList>
    </citation>
    <scope>NUCLEOTIDE SEQUENCE [LARGE SCALE GENOMIC DNA]</scope>
    <source>
        <strain evidence="8">cv. Huhao1</strain>
        <tissue evidence="7">Leaf</tissue>
    </source>
</reference>
<evidence type="ECO:0000256" key="4">
    <source>
        <dbReference type="ARBA" id="ARBA00022692"/>
    </source>
</evidence>
<dbReference type="GO" id="GO:0016020">
    <property type="term" value="C:membrane"/>
    <property type="evidence" value="ECO:0007669"/>
    <property type="project" value="UniProtKB-SubCell"/>
</dbReference>
<organism evidence="7 8">
    <name type="scientific">Artemisia annua</name>
    <name type="common">Sweet wormwood</name>
    <dbReference type="NCBI Taxonomy" id="35608"/>
    <lineage>
        <taxon>Eukaryota</taxon>
        <taxon>Viridiplantae</taxon>
        <taxon>Streptophyta</taxon>
        <taxon>Embryophyta</taxon>
        <taxon>Tracheophyta</taxon>
        <taxon>Spermatophyta</taxon>
        <taxon>Magnoliopsida</taxon>
        <taxon>eudicotyledons</taxon>
        <taxon>Gunneridae</taxon>
        <taxon>Pentapetalae</taxon>
        <taxon>asterids</taxon>
        <taxon>campanulids</taxon>
        <taxon>Asterales</taxon>
        <taxon>Asteraceae</taxon>
        <taxon>Asteroideae</taxon>
        <taxon>Anthemideae</taxon>
        <taxon>Artemisiinae</taxon>
        <taxon>Artemisia</taxon>
    </lineage>
</organism>